<reference evidence="3" key="1">
    <citation type="submission" date="2023-06" db="EMBL/GenBank/DDBJ databases">
        <title>Identification and characterization of horizontal gene transfer across gut microbiota members of farm animals based on homology search.</title>
        <authorList>
            <person name="Zeman M."/>
            <person name="Kubasova T."/>
            <person name="Jahodarova E."/>
            <person name="Nykrynova M."/>
            <person name="Rychlik I."/>
        </authorList>
    </citation>
    <scope>NUCLEOTIDE SEQUENCE [LARGE SCALE GENOMIC DNA]</scope>
    <source>
        <strain evidence="3">ET341</strain>
    </source>
</reference>
<evidence type="ECO:0000256" key="1">
    <source>
        <dbReference type="SAM" id="MobiDB-lite"/>
    </source>
</evidence>
<sequence>MSHKKSKNKQRQNQYKGYNQNQQASYSGEDGLMSEKYKENSNAQE</sequence>
<dbReference type="EMBL" id="JAUDCK010000025">
    <property type="protein sequence ID" value="MDM8196187.1"/>
    <property type="molecule type" value="Genomic_DNA"/>
</dbReference>
<dbReference type="RefSeq" id="WP_158094005.1">
    <property type="nucleotide sequence ID" value="NZ_JAUDCK010000025.1"/>
</dbReference>
<protein>
    <submittedName>
        <fullName evidence="2">Uncharacterized protein</fullName>
    </submittedName>
</protein>
<proteinExistence type="predicted"/>
<name>A0ABT7UJQ7_9FIRM</name>
<gene>
    <name evidence="2" type="ORF">QUV98_07650</name>
</gene>
<accession>A0ABT7UJQ7</accession>
<feature type="region of interest" description="Disordered" evidence="1">
    <location>
        <begin position="1"/>
        <end position="45"/>
    </location>
</feature>
<keyword evidence="3" id="KW-1185">Reference proteome</keyword>
<reference evidence="2 3" key="2">
    <citation type="submission" date="2023-06" db="EMBL/GenBank/DDBJ databases">
        <authorList>
            <person name="Zeman M."/>
            <person name="Kubasova T."/>
            <person name="Jahodarova E."/>
            <person name="Nykrynova M."/>
            <person name="Rychlik I."/>
        </authorList>
    </citation>
    <scope>NUCLEOTIDE SEQUENCE [LARGE SCALE GENOMIC DNA]</scope>
    <source>
        <strain evidence="2 3">ET341</strain>
    </source>
</reference>
<organism evidence="2 3">
    <name type="scientific">Massilimicrobiota timonensis</name>
    <dbReference type="NCBI Taxonomy" id="1776392"/>
    <lineage>
        <taxon>Bacteria</taxon>
        <taxon>Bacillati</taxon>
        <taxon>Bacillota</taxon>
        <taxon>Erysipelotrichia</taxon>
        <taxon>Erysipelotrichales</taxon>
        <taxon>Erysipelotrichaceae</taxon>
        <taxon>Massilimicrobiota</taxon>
    </lineage>
</organism>
<evidence type="ECO:0000313" key="2">
    <source>
        <dbReference type="EMBL" id="MDM8196187.1"/>
    </source>
</evidence>
<evidence type="ECO:0000313" key="3">
    <source>
        <dbReference type="Proteomes" id="UP001529275"/>
    </source>
</evidence>
<feature type="compositionally biased region" description="Basic residues" evidence="1">
    <location>
        <begin position="1"/>
        <end position="10"/>
    </location>
</feature>
<feature type="compositionally biased region" description="Low complexity" evidence="1">
    <location>
        <begin position="11"/>
        <end position="23"/>
    </location>
</feature>
<dbReference type="Proteomes" id="UP001529275">
    <property type="component" value="Unassembled WGS sequence"/>
</dbReference>
<comment type="caution">
    <text evidence="2">The sequence shown here is derived from an EMBL/GenBank/DDBJ whole genome shotgun (WGS) entry which is preliminary data.</text>
</comment>